<dbReference type="GO" id="GO:0005829">
    <property type="term" value="C:cytosol"/>
    <property type="evidence" value="ECO:0007669"/>
    <property type="project" value="TreeGrafter"/>
</dbReference>
<organism evidence="1 2">
    <name type="scientific">Mycena pura</name>
    <dbReference type="NCBI Taxonomy" id="153505"/>
    <lineage>
        <taxon>Eukaryota</taxon>
        <taxon>Fungi</taxon>
        <taxon>Dikarya</taxon>
        <taxon>Basidiomycota</taxon>
        <taxon>Agaricomycotina</taxon>
        <taxon>Agaricomycetes</taxon>
        <taxon>Agaricomycetidae</taxon>
        <taxon>Agaricales</taxon>
        <taxon>Marasmiineae</taxon>
        <taxon>Mycenaceae</taxon>
        <taxon>Mycena</taxon>
    </lineage>
</organism>
<dbReference type="InterPro" id="IPR000614">
    <property type="entry name" value="FRMsr_CS"/>
</dbReference>
<evidence type="ECO:0000313" key="2">
    <source>
        <dbReference type="Proteomes" id="UP001219525"/>
    </source>
</evidence>
<sequence>MLLPDSESLHHADSAFVPDTITTKTEFWAHTYSKLDALLDKQQRNWVTNLSNASSLIYNALLAFPEHFGSGPRAVNWCGFYLDSQLFPQPTQHRAENGTAMHTTSNAKSRLLLGPFNGRPACQYINTAPGRARYGVCADAFLQQRTIVVPDVEQYPGHIACDGSTRSEVVCPLIQRCSSEVRVLGVLDLDCLAIGGFGDEDKVGIENIAELLVSACDW</sequence>
<dbReference type="PROSITE" id="PS01320">
    <property type="entry name" value="UPF0067"/>
    <property type="match status" value="1"/>
</dbReference>
<dbReference type="InterPro" id="IPR051330">
    <property type="entry name" value="Phosphatase_reg/MetRdx"/>
</dbReference>
<keyword evidence="2" id="KW-1185">Reference proteome</keyword>
<comment type="caution">
    <text evidence="1">The sequence shown here is derived from an EMBL/GenBank/DDBJ whole genome shotgun (WGS) entry which is preliminary data.</text>
</comment>
<dbReference type="SUPFAM" id="SSF55781">
    <property type="entry name" value="GAF domain-like"/>
    <property type="match status" value="1"/>
</dbReference>
<dbReference type="AlphaFoldDB" id="A0AAD6YGT6"/>
<accession>A0AAD6YGT6</accession>
<name>A0AAD6YGT6_9AGAR</name>
<protein>
    <submittedName>
        <fullName evidence="1">GAF domain-like protein</fullName>
    </submittedName>
</protein>
<dbReference type="InterPro" id="IPR029016">
    <property type="entry name" value="GAF-like_dom_sf"/>
</dbReference>
<dbReference type="PANTHER" id="PTHR21021:SF15">
    <property type="entry name" value="FREE METHIONINE-R-SULFOXIDE REDUCTASE"/>
    <property type="match status" value="1"/>
</dbReference>
<evidence type="ECO:0000313" key="1">
    <source>
        <dbReference type="EMBL" id="KAJ7212948.1"/>
    </source>
</evidence>
<dbReference type="Gene3D" id="3.30.450.40">
    <property type="match status" value="1"/>
</dbReference>
<dbReference type="PANTHER" id="PTHR21021">
    <property type="entry name" value="GAF/PUTATIVE CYTOSKELETAL PROTEIN"/>
    <property type="match status" value="1"/>
</dbReference>
<proteinExistence type="predicted"/>
<gene>
    <name evidence="1" type="ORF">GGX14DRAFT_619551</name>
</gene>
<dbReference type="GO" id="GO:0033745">
    <property type="term" value="F:L-methionine-(R)-S-oxide reductase activity"/>
    <property type="evidence" value="ECO:0007669"/>
    <property type="project" value="TreeGrafter"/>
</dbReference>
<dbReference type="EMBL" id="JARJCW010000022">
    <property type="protein sequence ID" value="KAJ7212948.1"/>
    <property type="molecule type" value="Genomic_DNA"/>
</dbReference>
<dbReference type="Proteomes" id="UP001219525">
    <property type="component" value="Unassembled WGS sequence"/>
</dbReference>
<reference evidence="1" key="1">
    <citation type="submission" date="2023-03" db="EMBL/GenBank/DDBJ databases">
        <title>Massive genome expansion in bonnet fungi (Mycena s.s.) driven by repeated elements and novel gene families across ecological guilds.</title>
        <authorList>
            <consortium name="Lawrence Berkeley National Laboratory"/>
            <person name="Harder C.B."/>
            <person name="Miyauchi S."/>
            <person name="Viragh M."/>
            <person name="Kuo A."/>
            <person name="Thoen E."/>
            <person name="Andreopoulos B."/>
            <person name="Lu D."/>
            <person name="Skrede I."/>
            <person name="Drula E."/>
            <person name="Henrissat B."/>
            <person name="Morin E."/>
            <person name="Kohler A."/>
            <person name="Barry K."/>
            <person name="LaButti K."/>
            <person name="Morin E."/>
            <person name="Salamov A."/>
            <person name="Lipzen A."/>
            <person name="Mereny Z."/>
            <person name="Hegedus B."/>
            <person name="Baldrian P."/>
            <person name="Stursova M."/>
            <person name="Weitz H."/>
            <person name="Taylor A."/>
            <person name="Grigoriev I.V."/>
            <person name="Nagy L.G."/>
            <person name="Martin F."/>
            <person name="Kauserud H."/>
        </authorList>
    </citation>
    <scope>NUCLEOTIDE SEQUENCE</scope>
    <source>
        <strain evidence="1">9144</strain>
    </source>
</reference>